<proteinExistence type="predicted"/>
<feature type="non-terminal residue" evidence="1">
    <location>
        <position position="1"/>
    </location>
</feature>
<sequence length="51" mass="5641">TAVFKGETANHLHKQVSRFHLADKNAHKRADDLLDNYTYGLIIAFGSGDAI</sequence>
<comment type="caution">
    <text evidence="1">The sequence shown here is derived from an EMBL/GenBank/DDBJ whole genome shotgun (WGS) entry which is preliminary data.</text>
</comment>
<reference evidence="1" key="1">
    <citation type="submission" date="2019-08" db="EMBL/GenBank/DDBJ databases">
        <authorList>
            <consortium name="PulseNet: The National Subtyping Network for Foodborne Disease Surveillance"/>
            <person name="Tarr C.L."/>
            <person name="Trees E."/>
            <person name="Katz L.S."/>
            <person name="Carleton-Romer H.A."/>
            <person name="Stroika S."/>
            <person name="Kucerova Z."/>
            <person name="Roache K.F."/>
            <person name="Sabol A.L."/>
            <person name="Besser J."/>
            <person name="Gerner-Smidt P."/>
        </authorList>
    </citation>
    <scope>NUCLEOTIDE SEQUENCE</scope>
    <source>
        <strain evidence="1">PNUSAS086686</strain>
    </source>
</reference>
<dbReference type="AlphaFoldDB" id="A0A5Y6EZJ6"/>
<dbReference type="EMBL" id="AAJCRC010000181">
    <property type="protein sequence ID" value="ECK6663079.1"/>
    <property type="molecule type" value="Genomic_DNA"/>
</dbReference>
<protein>
    <submittedName>
        <fullName evidence="1">Terminase</fullName>
    </submittedName>
</protein>
<evidence type="ECO:0000313" key="1">
    <source>
        <dbReference type="EMBL" id="ECK6663079.1"/>
    </source>
</evidence>
<organism evidence="1">
    <name type="scientific">Salmonella enterica</name>
    <name type="common">Salmonella choleraesuis</name>
    <dbReference type="NCBI Taxonomy" id="28901"/>
    <lineage>
        <taxon>Bacteria</taxon>
        <taxon>Pseudomonadati</taxon>
        <taxon>Pseudomonadota</taxon>
        <taxon>Gammaproteobacteria</taxon>
        <taxon>Enterobacterales</taxon>
        <taxon>Enterobacteriaceae</taxon>
        <taxon>Salmonella</taxon>
    </lineage>
</organism>
<name>A0A5Y6EZJ6_SALER</name>
<accession>A0A5Y6EZJ6</accession>
<gene>
    <name evidence="1" type="ORF">FSC90_25555</name>
</gene>